<evidence type="ECO:0000313" key="2">
    <source>
        <dbReference type="Proteomes" id="UP001604277"/>
    </source>
</evidence>
<dbReference type="Proteomes" id="UP001604277">
    <property type="component" value="Unassembled WGS sequence"/>
</dbReference>
<name>A0ABD1PM32_9LAMI</name>
<sequence length="183" mass="21860">MAVSSHFKTLHSLYIFSIKASFTLRFEQLKTLIRNFILSQLDRLIRALAKAKAILVDVQRVWLKDAFLKIKKNEEKLFFGSFRLHRNWRSPVRMPVLLQAYNAGPAYCNDSKWNADIETEYDGLRQDSELSGYLRWLEEEDHEDDCSNIDELAEIFIENCYEKFRLEREESYRKYQEMMARSL</sequence>
<dbReference type="EMBL" id="JBFOLJ010000018">
    <property type="protein sequence ID" value="KAL2464722.1"/>
    <property type="molecule type" value="Genomic_DNA"/>
</dbReference>
<dbReference type="AlphaFoldDB" id="A0ABD1PM32"/>
<gene>
    <name evidence="1" type="ORF">Fot_52678</name>
</gene>
<dbReference type="Pfam" id="PF05553">
    <property type="entry name" value="DUF761"/>
    <property type="match status" value="1"/>
</dbReference>
<dbReference type="PANTHER" id="PTHR33450:SF4">
    <property type="entry name" value="OS04G0665666 PROTEIN"/>
    <property type="match status" value="1"/>
</dbReference>
<reference evidence="2" key="1">
    <citation type="submission" date="2024-07" db="EMBL/GenBank/DDBJ databases">
        <title>Two chromosome-level genome assemblies of Korean endemic species Abeliophyllum distichum and Forsythia ovata (Oleaceae).</title>
        <authorList>
            <person name="Jang H."/>
        </authorList>
    </citation>
    <scope>NUCLEOTIDE SEQUENCE [LARGE SCALE GENOMIC DNA]</scope>
</reference>
<proteinExistence type="predicted"/>
<comment type="caution">
    <text evidence="1">The sequence shown here is derived from an EMBL/GenBank/DDBJ whole genome shotgun (WGS) entry which is preliminary data.</text>
</comment>
<evidence type="ECO:0000313" key="1">
    <source>
        <dbReference type="EMBL" id="KAL2464722.1"/>
    </source>
</evidence>
<accession>A0ABD1PM32</accession>
<dbReference type="PANTHER" id="PTHR33450">
    <property type="entry name" value="EMB|CAB67623.1-RELATED"/>
    <property type="match status" value="1"/>
</dbReference>
<dbReference type="InterPro" id="IPR008480">
    <property type="entry name" value="DUF761_pln"/>
</dbReference>
<keyword evidence="2" id="KW-1185">Reference proteome</keyword>
<organism evidence="1 2">
    <name type="scientific">Forsythia ovata</name>
    <dbReference type="NCBI Taxonomy" id="205694"/>
    <lineage>
        <taxon>Eukaryota</taxon>
        <taxon>Viridiplantae</taxon>
        <taxon>Streptophyta</taxon>
        <taxon>Embryophyta</taxon>
        <taxon>Tracheophyta</taxon>
        <taxon>Spermatophyta</taxon>
        <taxon>Magnoliopsida</taxon>
        <taxon>eudicotyledons</taxon>
        <taxon>Gunneridae</taxon>
        <taxon>Pentapetalae</taxon>
        <taxon>asterids</taxon>
        <taxon>lamiids</taxon>
        <taxon>Lamiales</taxon>
        <taxon>Oleaceae</taxon>
        <taxon>Forsythieae</taxon>
        <taxon>Forsythia</taxon>
    </lineage>
</organism>
<protein>
    <submittedName>
        <fullName evidence="1">Uncharacterized protein</fullName>
    </submittedName>
</protein>